<gene>
    <name evidence="4" type="ORF">DYB32_006291</name>
</gene>
<dbReference type="SUPFAM" id="SSF50891">
    <property type="entry name" value="Cyclophilin-like"/>
    <property type="match status" value="1"/>
</dbReference>
<accession>A0A418AS34</accession>
<dbReference type="InterPro" id="IPR002130">
    <property type="entry name" value="Cyclophilin-type_PPIase_dom"/>
</dbReference>
<dbReference type="FunFam" id="2.40.100.10:FF:000023">
    <property type="entry name" value="Peptidyl-prolyl cis-trans isomerase"/>
    <property type="match status" value="1"/>
</dbReference>
<dbReference type="GO" id="GO:0006457">
    <property type="term" value="P:protein folding"/>
    <property type="evidence" value="ECO:0007669"/>
    <property type="project" value="TreeGrafter"/>
</dbReference>
<dbReference type="AlphaFoldDB" id="A0A418AS34"/>
<protein>
    <recommendedName>
        <fullName evidence="3">PPIase cyclophilin-type domain-containing protein</fullName>
    </recommendedName>
</protein>
<keyword evidence="2" id="KW-0732">Signal</keyword>
<dbReference type="PANTHER" id="PTHR11071">
    <property type="entry name" value="PEPTIDYL-PROLYL CIS-TRANS ISOMERASE"/>
    <property type="match status" value="1"/>
</dbReference>
<dbReference type="GO" id="GO:0003755">
    <property type="term" value="F:peptidyl-prolyl cis-trans isomerase activity"/>
    <property type="evidence" value="ECO:0007669"/>
    <property type="project" value="InterPro"/>
</dbReference>
<dbReference type="PROSITE" id="PS50072">
    <property type="entry name" value="CSA_PPIASE_2"/>
    <property type="match status" value="1"/>
</dbReference>
<evidence type="ECO:0000256" key="1">
    <source>
        <dbReference type="SAM" id="MobiDB-lite"/>
    </source>
</evidence>
<organism evidence="4 5">
    <name type="scientific">Aphanomyces invadans</name>
    <dbReference type="NCBI Taxonomy" id="157072"/>
    <lineage>
        <taxon>Eukaryota</taxon>
        <taxon>Sar</taxon>
        <taxon>Stramenopiles</taxon>
        <taxon>Oomycota</taxon>
        <taxon>Saprolegniomycetes</taxon>
        <taxon>Saprolegniales</taxon>
        <taxon>Verrucalvaceae</taxon>
        <taxon>Aphanomyces</taxon>
    </lineage>
</organism>
<comment type="caution">
    <text evidence="4">The sequence shown here is derived from an EMBL/GenBank/DDBJ whole genome shotgun (WGS) entry which is preliminary data.</text>
</comment>
<dbReference type="GO" id="GO:0016018">
    <property type="term" value="F:cyclosporin A binding"/>
    <property type="evidence" value="ECO:0007669"/>
    <property type="project" value="TreeGrafter"/>
</dbReference>
<feature type="compositionally biased region" description="Basic and acidic residues" evidence="1">
    <location>
        <begin position="294"/>
        <end position="326"/>
    </location>
</feature>
<sequence length="326" mass="35973">MQSRLLCRLATTILRLLLVLTSMRPLLPDLIKFPNKDRPDSIRLKDLRASTRLRIREILRMTNLLGKALPALNRHVRPHIEIGGKKSGRIVFRLYNDTPKTSENFRALCTGEKGVGKTTRKPLTYKGVKINEMYKKSDLCCVIGSIFHRIIDGFMCQGGDFSNRNGTGGESIYGAKFKDENFIHKHTKAGLLSMANAGRHTNGSQFFITLAATKHLNGKHVVFGEVVSGMQVVRAMAAVPKGRNDKPVKDVVIADCGEYDEAAAAPKAHEKSKDKKRKQTDDEVPAKAPAKKAAGQDEKTNKGGDEDEKKAKAADDNEPAAKKQKA</sequence>
<feature type="region of interest" description="Disordered" evidence="1">
    <location>
        <begin position="263"/>
        <end position="326"/>
    </location>
</feature>
<feature type="domain" description="PPIase cyclophilin-type" evidence="3">
    <location>
        <begin position="77"/>
        <end position="258"/>
    </location>
</feature>
<dbReference type="PRINTS" id="PR00153">
    <property type="entry name" value="CSAPPISMRASE"/>
</dbReference>
<keyword evidence="5" id="KW-1185">Reference proteome</keyword>
<evidence type="ECO:0000256" key="2">
    <source>
        <dbReference type="SAM" id="SignalP"/>
    </source>
</evidence>
<feature type="compositionally biased region" description="Basic and acidic residues" evidence="1">
    <location>
        <begin position="267"/>
        <end position="285"/>
    </location>
</feature>
<dbReference type="PANTHER" id="PTHR11071:SF561">
    <property type="entry name" value="PEPTIDYL-PROLYL CIS-TRANS ISOMERASE D-RELATED"/>
    <property type="match status" value="1"/>
</dbReference>
<dbReference type="GO" id="GO:0005737">
    <property type="term" value="C:cytoplasm"/>
    <property type="evidence" value="ECO:0007669"/>
    <property type="project" value="TreeGrafter"/>
</dbReference>
<feature type="chain" id="PRO_5019312876" description="PPIase cyclophilin-type domain-containing protein" evidence="2">
    <location>
        <begin position="29"/>
        <end position="326"/>
    </location>
</feature>
<dbReference type="VEuPathDB" id="FungiDB:H310_11878"/>
<reference evidence="4 5" key="1">
    <citation type="submission" date="2018-08" db="EMBL/GenBank/DDBJ databases">
        <title>Aphanomyces genome sequencing and annotation.</title>
        <authorList>
            <person name="Minardi D."/>
            <person name="Oidtmann B."/>
            <person name="Van Der Giezen M."/>
            <person name="Studholme D.J."/>
        </authorList>
    </citation>
    <scope>NUCLEOTIDE SEQUENCE [LARGE SCALE GENOMIC DNA]</scope>
    <source>
        <strain evidence="4 5">NJM0002</strain>
    </source>
</reference>
<dbReference type="Pfam" id="PF00160">
    <property type="entry name" value="Pro_isomerase"/>
    <property type="match status" value="1"/>
</dbReference>
<feature type="signal peptide" evidence="2">
    <location>
        <begin position="1"/>
        <end position="28"/>
    </location>
</feature>
<evidence type="ECO:0000259" key="3">
    <source>
        <dbReference type="PROSITE" id="PS50072"/>
    </source>
</evidence>
<dbReference type="Gene3D" id="2.40.100.10">
    <property type="entry name" value="Cyclophilin-like"/>
    <property type="match status" value="1"/>
</dbReference>
<dbReference type="EMBL" id="QUSY01000652">
    <property type="protein sequence ID" value="RHY28064.1"/>
    <property type="molecule type" value="Genomic_DNA"/>
</dbReference>
<dbReference type="InterPro" id="IPR029000">
    <property type="entry name" value="Cyclophilin-like_dom_sf"/>
</dbReference>
<name>A0A418AS34_9STRA</name>
<evidence type="ECO:0000313" key="4">
    <source>
        <dbReference type="EMBL" id="RHY28064.1"/>
    </source>
</evidence>
<dbReference type="Proteomes" id="UP000285060">
    <property type="component" value="Unassembled WGS sequence"/>
</dbReference>
<proteinExistence type="predicted"/>
<evidence type="ECO:0000313" key="5">
    <source>
        <dbReference type="Proteomes" id="UP000285060"/>
    </source>
</evidence>